<dbReference type="EMBL" id="BLKC01000184">
    <property type="protein sequence ID" value="GFF58704.1"/>
    <property type="molecule type" value="Genomic_DNA"/>
</dbReference>
<evidence type="ECO:0000313" key="8">
    <source>
        <dbReference type="Proteomes" id="UP000465221"/>
    </source>
</evidence>
<evidence type="ECO:0000259" key="5">
    <source>
        <dbReference type="Pfam" id="PF18413"/>
    </source>
</evidence>
<protein>
    <submittedName>
        <fullName evidence="7">Uncharacterized protein</fullName>
    </submittedName>
</protein>
<gene>
    <name evidence="7" type="ORF">IFM46972_11182</name>
</gene>
<keyword evidence="1" id="KW-0175">Coiled coil</keyword>
<feature type="region of interest" description="Disordered" evidence="2">
    <location>
        <begin position="998"/>
        <end position="1026"/>
    </location>
</feature>
<feature type="domain" description="ABC toxin N-terminal" evidence="6">
    <location>
        <begin position="1818"/>
        <end position="1938"/>
    </location>
</feature>
<keyword evidence="3" id="KW-0732">Signal</keyword>
<feature type="domain" description="Tc toxin complex TcA C-terminal TcB-binding" evidence="4">
    <location>
        <begin position="2991"/>
        <end position="3291"/>
    </location>
</feature>
<proteinExistence type="predicted"/>
<feature type="compositionally biased region" description="Low complexity" evidence="2">
    <location>
        <begin position="2001"/>
        <end position="2018"/>
    </location>
</feature>
<comment type="caution">
    <text evidence="7">The sequence shown here is derived from an EMBL/GenBank/DDBJ whole genome shotgun (WGS) entry which is preliminary data.</text>
</comment>
<feature type="domain" description="Neuraminidase-like" evidence="5">
    <location>
        <begin position="2027"/>
        <end position="2156"/>
    </location>
</feature>
<evidence type="ECO:0000259" key="6">
    <source>
        <dbReference type="Pfam" id="PF20220"/>
    </source>
</evidence>
<feature type="coiled-coil region" evidence="1">
    <location>
        <begin position="3000"/>
        <end position="3027"/>
    </location>
</feature>
<sequence>MASAVLGILLPLVAETTATLVKDEVDRLQAQYPGSTPFEAIAKGIEHLLSDIHLPETVKKELQNLHLANFVAKFSNVNEPLIKAVFESPLANTLREFAQKFDTSAILKIVGDEAKTLADELRTAAFNVQPTATVQGMVEKDKVPLTSSNPAVKSAVVAALSKMQDDYLAKHPISALSKLAPDVIKAVPPEVLPHVQKSLNQLSRLQTISPSPKAMEQLANMNLMAALPVASSPRNNFISAVVSGSNGEVSAPVAGQIHDNATAVVARNENMLMAILQSARGTGLKAIDGDADALSRQFAIQQEIQHRGLSLNLENLFNSNDRCACDDCTTVYSAASYFVDLLNYLRNNNLSPINLAPNISTAGKPDNITGTVLEKLFRRRPDLGDLELTCANTTTILPYIDLANEVMESFIVHLDTYDQTPSAASNGYPQATIDVFNVDEFTESAELLGQPQNVNEGAYRTLATAVYPFTLPYHLPISTARVFLQYLKVARGDLLDRARLKPPSIKPYGSYTAETMARTLRDLQRTALDRQVSAEYLGLVQEEYITLTKEAFFPVDWFTVTENITLAPMEYQTRIGVRKLAAYWGYPDLESLLDENDDAISGFTGLKFVKSQLLPRSGISWVELTQMVQTNFINPLLPTGKNKTMFDGLKFSYRFLQTLIDSRQPDAKKRLRPLAEFLVQAQIINVAEMLSQDANSSHTSQSSRKKTSSSTGKCSVDDDAVRQWVYDHFEELGRIIVLEFDEGPFLSTGSSLMPGALRGSVFAAPTANSATPQAALPDGLQTLPDGSIGVLTSDGRITGPGGALFATVTITGAVVMADAISGGKSLNVRYPGYQFTVRQMQPQTDGSSGSAEALPAIAWINGGSLMVPGSGTNGTGLRVVQWVLSENQGSGCNIDNVRLQHLNGDALGIDEWDRLHRFIRLWRKLGWRVEEVDRAIMGLFNADAITTSPAAVAKGTPANSTSNGIANGIANGVHSAANGTVLNGLDDPDQDLVITFDDYTTSNGKSPPSNGTSSSGNSRNPSQKGQKAADVTPFLIDQLSAIVRVLPLVSISLEQLLCLWTDIPTVAVASTTSTTGTKSLYERLFFTGNLKRNDPVFGPDANGDYFTGSPQKLSDNLPVVMAAFKVKADDIRYLLGLVPDAFGTPNPSPLQDVLSIPVLSQIYRAALLSQVLGIKLYDVGRAIQGFGPAFESAIAFYDFIHWWDIMESLNFPWEELRFIVDEISTPDDPLKHTATSLLGTAKTINDGINAIKAQYMEVTDPSHANMQCTNDIIKARLALVCDDDTAAKILGLLNGTNTFSTVKAPIVPETVAAAFAKSVTKAVVSGKLTYVPSMKGGKAQLLCKGIMTADEMEAAHEVMYLFDEAMAVTVLATRGTPASKMLVSAKEQVVREMKTAWSDALAALAAQPKSLFMDLFAGIFDTATVDLQRDPSTTTILAGDMDENATDPPVDAKRPSEKRFFFMQHFIPYLQQTLARNFVRDTVISDVGFQDRTLAQTILENVAIHGKVELDYLLELLDPVGQDPNNFQGYLIVPCSDSYAFIYPDNSDTGPAPITLDYKVLTWTIYQDDTAQRYWATDASRAVLKAGTPYTASFVNLNPSLLEWKPASNFRATVPASVYMPKIALNQALEVYNRLKMTAILVNHFPLTSDEVIYIIEHKGDFGGMDFSSLSMAQWKRIQAFMAFRQSLPSSAGLQLIDLFKWCTQNPTAVGSALASQISLATTWMASDIEAMLARVNFSVGTGNDFRNEIILVRLSKLIALSDTLGVDIPRLFHWSLPLGTASKDYFKLVSISADIVKVIRSKLDATSWNDAVRPLNDVLRGQQRDALIAYLLVQDEVRKQGVIDADSLFEFFLIDVQMTPLVETSRIKQAIASVQVFIQRCFLGLEKDVDPAQLDRARWDWMSKYRVWEANRKIFLYPENWIDPTLRDDRSPFFVTFQAALMQKDLTPDIISSAVRSYLYSVNEVSNLEITGLCVETLESHVSVRTETTVATAMTTTTIATTDPDTSTTSTTAPEVTNRASSERTITTAKTRIHLFARTTTSPYSYYYISYSNGCWTAWLKMDIEIPFYTVQNEQGQDVAVGAYMTPIVFGGRLLVFIPQLTKKTSANPAQRGQSTQTLGDSTQDQLKPVEQWEIKMSYTELLDGKWTQRQVCSEGAMVLNWLGFAKNPDGTLQFPQVPDPLRPIDGFSFIASEVLAPEATNPSNRVPVGVRVIASRFTIPTLQKPILIRGRGIFVGIAEWDFIDGHLKYIGAASQILADNQSFQPTVGTDYTVPAPNIFLPQQQMENIQLQFGYQLGEASNSAILHPFTATDDLPSGAGPRLDAFFDAPMVAKGKVHSPFTPKVAAQGRAILITKTIDPVSGNTVQSTQLLYHKFMHQMMSAAKTPGPGTSALLSLYSYLGGLQGLAPGHQGPNLAASEPFPGINTTTGQLNNTEGFVADLMPAMSDLDEAFGGLVNSEDQSTTGRFNELSTPFSLYNWEIGLHAPMLLVDRLLQTQQFDAALSVCHYIFNPLVQGTVTDPKEFWTFAPFKRVVTQTAEQVFLNFKAGQFSQDVAHWRDAPFQPYVIARSRPQAYMMWVVMKYIEILIAYGDYYFRQNTLETIPEAIQMYILASHLYGPRGQVIPRPTPKKTYTYNQLATKFDAFSNAMVQMEEAFPFSNQTPLPVGKLPDDSSTPLVNVFGFAGTLFFAIPSNPNVAALGATIDDRLFKIRNSQDINGIFRQLPLFEPPIDPALLVQAAAQGVSLQTVLQDLNGPMPNSRFQLLLAKALEMAQDVRSLGSSLLAIREKGDAEALSVLRAKHDTNTQTILMALKKLTLDEANKTLEALEYSRQAPISRLSYYLQQVGADLSGIPAVDQEFIELNARIEQPVAVGGLELISSEQEEMNQYSRSADLSNGVAVLEVIGSAMNILPNFSAQFMPLGCGGSSMFGGSNLGAYYQAIARGASMAVSNASFQAGAAGRRSQALRALQDRILQANMAGYEISNIDKQITTSKVRIALASKDIDVQQKQIDQAREMEDFLRQKYSNTALYAWLEAATRRLYYNTYTQAYDLAKKAEKAFHFERPALQSTSFMQSGYWDASRDGLLAGESLFLALKQLEARYLEDRGYDYEITKYVSLRQLDPLALLQLRSSGSCAFDLPEVLFDMDFPGHYMRRIRSAAVTLPCIVGPYTSINSTLRLKAHKIRFQPSNASGSAYVETTDQSSANSDPRFTTSTIPIAAIVACSGQSDTGTFNFETSSGSQDRYLPFEGAGAISSWSFSLPQHPDSGFRQFDWQSITDLVLSLQYTSIDGGAQMMQGAQTAVAAYLKRIDFASSAGGFWAFFDIRYEFASAWTAFLATTAAAPPSNPSSIDTPTAVSLPLPDLNDKLPVFAASRPAGSVVAHDIYVFADHPFPGQHLALRATSKDAASLIPVVDLSTVPAGLTGYQVKGTSVVVGGWELGLDTRVAGTAVQTSRAWLLFRYTMK</sequence>
<dbReference type="Pfam" id="PF18413">
    <property type="entry name" value="Neuraminidase"/>
    <property type="match status" value="1"/>
</dbReference>
<dbReference type="InterPro" id="IPR046839">
    <property type="entry name" value="ABC_toxin_N"/>
</dbReference>
<feature type="region of interest" description="Disordered" evidence="2">
    <location>
        <begin position="2107"/>
        <end position="2126"/>
    </location>
</feature>
<feature type="chain" id="PRO_5034168605" evidence="3">
    <location>
        <begin position="19"/>
        <end position="3468"/>
    </location>
</feature>
<feature type="compositionally biased region" description="Low complexity" evidence="2">
    <location>
        <begin position="1002"/>
        <end position="1022"/>
    </location>
</feature>
<evidence type="ECO:0000313" key="7">
    <source>
        <dbReference type="EMBL" id="GFF58704.1"/>
    </source>
</evidence>
<dbReference type="Pfam" id="PF18276">
    <property type="entry name" value="TcA_TcB_BD"/>
    <property type="match status" value="1"/>
</dbReference>
<feature type="region of interest" description="Disordered" evidence="2">
    <location>
        <begin position="694"/>
        <end position="715"/>
    </location>
</feature>
<evidence type="ECO:0000256" key="2">
    <source>
        <dbReference type="SAM" id="MobiDB-lite"/>
    </source>
</evidence>
<reference evidence="7 8" key="1">
    <citation type="submission" date="2020-01" db="EMBL/GenBank/DDBJ databases">
        <title>Draft genome sequence of Aspergillus udagawae IFM 46972.</title>
        <authorList>
            <person name="Takahashi H."/>
            <person name="Yaguchi T."/>
        </authorList>
    </citation>
    <scope>NUCLEOTIDE SEQUENCE [LARGE SCALE GENOMIC DNA]</scope>
    <source>
        <strain evidence="7 8">IFM 46972</strain>
    </source>
</reference>
<evidence type="ECO:0000256" key="1">
    <source>
        <dbReference type="SAM" id="Coils"/>
    </source>
</evidence>
<feature type="compositionally biased region" description="Low complexity" evidence="2">
    <location>
        <begin position="696"/>
        <end position="714"/>
    </location>
</feature>
<dbReference type="Pfam" id="PF20220">
    <property type="entry name" value="ABC_toxin_N"/>
    <property type="match status" value="1"/>
</dbReference>
<accession>A0A8H3SFN4</accession>
<dbReference type="Proteomes" id="UP000465221">
    <property type="component" value="Unassembled WGS sequence"/>
</dbReference>
<dbReference type="InterPro" id="IPR040840">
    <property type="entry name" value="TcA_TcB_BD"/>
</dbReference>
<evidence type="ECO:0000256" key="3">
    <source>
        <dbReference type="SAM" id="SignalP"/>
    </source>
</evidence>
<feature type="signal peptide" evidence="3">
    <location>
        <begin position="1"/>
        <end position="18"/>
    </location>
</feature>
<dbReference type="InterPro" id="IPR041079">
    <property type="entry name" value="Neuraminidase-like"/>
</dbReference>
<feature type="region of interest" description="Disordered" evidence="2">
    <location>
        <begin position="2001"/>
        <end position="2021"/>
    </location>
</feature>
<name>A0A8H3SFN4_9EURO</name>
<evidence type="ECO:0000259" key="4">
    <source>
        <dbReference type="Pfam" id="PF18276"/>
    </source>
</evidence>
<organism evidence="7 8">
    <name type="scientific">Aspergillus udagawae</name>
    <dbReference type="NCBI Taxonomy" id="91492"/>
    <lineage>
        <taxon>Eukaryota</taxon>
        <taxon>Fungi</taxon>
        <taxon>Dikarya</taxon>
        <taxon>Ascomycota</taxon>
        <taxon>Pezizomycotina</taxon>
        <taxon>Eurotiomycetes</taxon>
        <taxon>Eurotiomycetidae</taxon>
        <taxon>Eurotiales</taxon>
        <taxon>Aspergillaceae</taxon>
        <taxon>Aspergillus</taxon>
        <taxon>Aspergillus subgen. Fumigati</taxon>
    </lineage>
</organism>